<dbReference type="InterPro" id="IPR050109">
    <property type="entry name" value="HTH-type_TetR-like_transc_reg"/>
</dbReference>
<gene>
    <name evidence="6" type="ORF">GCM10009751_36210</name>
</gene>
<dbReference type="RefSeq" id="WP_344105682.1">
    <property type="nucleotide sequence ID" value="NZ_BAAANL010000008.1"/>
</dbReference>
<dbReference type="InterPro" id="IPR009057">
    <property type="entry name" value="Homeodomain-like_sf"/>
</dbReference>
<dbReference type="InterPro" id="IPR036271">
    <property type="entry name" value="Tet_transcr_reg_TetR-rel_C_sf"/>
</dbReference>
<accession>A0ABP4ZV92</accession>
<evidence type="ECO:0000313" key="7">
    <source>
        <dbReference type="Proteomes" id="UP001501094"/>
    </source>
</evidence>
<dbReference type="PRINTS" id="PR00455">
    <property type="entry name" value="HTHTETR"/>
</dbReference>
<reference evidence="7" key="1">
    <citation type="journal article" date="2019" name="Int. J. Syst. Evol. Microbiol.">
        <title>The Global Catalogue of Microorganisms (GCM) 10K type strain sequencing project: providing services to taxonomists for standard genome sequencing and annotation.</title>
        <authorList>
            <consortium name="The Broad Institute Genomics Platform"/>
            <consortium name="The Broad Institute Genome Sequencing Center for Infectious Disease"/>
            <person name="Wu L."/>
            <person name="Ma J."/>
        </authorList>
    </citation>
    <scope>NUCLEOTIDE SEQUENCE [LARGE SCALE GENOMIC DNA]</scope>
    <source>
        <strain evidence="7">JCM 14326</strain>
    </source>
</reference>
<sequence length="188" mass="19950">MDSTRDRIVRAAAELVDHGGPAAVTLREVGTRAGVSRAAPYKHFTGKRDLLAAVAATELDRLAGTIRAAAAGTRSRVEAFETATLTYVRWAQEHPERFELVFGRWDDEAHPELDAAAERATTALLGLAHDAVAAGELHGSPDRIAVLVWSLGHGAAALDVAGHLHKKPGGPSAADLVRDLLGLLREHP</sequence>
<proteinExistence type="predicted"/>
<keyword evidence="1" id="KW-0805">Transcription regulation</keyword>
<dbReference type="PANTHER" id="PTHR30055:SF220">
    <property type="entry name" value="TETR-FAMILY REGULATORY PROTEIN"/>
    <property type="match status" value="1"/>
</dbReference>
<dbReference type="SUPFAM" id="SSF48498">
    <property type="entry name" value="Tetracyclin repressor-like, C-terminal domain"/>
    <property type="match status" value="1"/>
</dbReference>
<keyword evidence="7" id="KW-1185">Reference proteome</keyword>
<evidence type="ECO:0000259" key="5">
    <source>
        <dbReference type="PROSITE" id="PS50977"/>
    </source>
</evidence>
<evidence type="ECO:0000313" key="6">
    <source>
        <dbReference type="EMBL" id="GAA1873464.1"/>
    </source>
</evidence>
<dbReference type="EMBL" id="BAAANL010000008">
    <property type="protein sequence ID" value="GAA1873464.1"/>
    <property type="molecule type" value="Genomic_DNA"/>
</dbReference>
<dbReference type="SUPFAM" id="SSF46689">
    <property type="entry name" value="Homeodomain-like"/>
    <property type="match status" value="1"/>
</dbReference>
<dbReference type="Pfam" id="PF00440">
    <property type="entry name" value="TetR_N"/>
    <property type="match status" value="1"/>
</dbReference>
<dbReference type="PANTHER" id="PTHR30055">
    <property type="entry name" value="HTH-TYPE TRANSCRIPTIONAL REGULATOR RUTR"/>
    <property type="match status" value="1"/>
</dbReference>
<dbReference type="Pfam" id="PF13305">
    <property type="entry name" value="TetR_C_33"/>
    <property type="match status" value="1"/>
</dbReference>
<evidence type="ECO:0000256" key="1">
    <source>
        <dbReference type="ARBA" id="ARBA00023015"/>
    </source>
</evidence>
<organism evidence="6 7">
    <name type="scientific">Myceligenerans crystallogenes</name>
    <dbReference type="NCBI Taxonomy" id="316335"/>
    <lineage>
        <taxon>Bacteria</taxon>
        <taxon>Bacillati</taxon>
        <taxon>Actinomycetota</taxon>
        <taxon>Actinomycetes</taxon>
        <taxon>Micrococcales</taxon>
        <taxon>Promicromonosporaceae</taxon>
        <taxon>Myceligenerans</taxon>
    </lineage>
</organism>
<name>A0ABP4ZV92_9MICO</name>
<comment type="caution">
    <text evidence="6">The sequence shown here is derived from an EMBL/GenBank/DDBJ whole genome shotgun (WGS) entry which is preliminary data.</text>
</comment>
<dbReference type="PROSITE" id="PS50977">
    <property type="entry name" value="HTH_TETR_2"/>
    <property type="match status" value="1"/>
</dbReference>
<dbReference type="Gene3D" id="1.10.357.10">
    <property type="entry name" value="Tetracycline Repressor, domain 2"/>
    <property type="match status" value="1"/>
</dbReference>
<evidence type="ECO:0000256" key="4">
    <source>
        <dbReference type="PROSITE-ProRule" id="PRU00335"/>
    </source>
</evidence>
<keyword evidence="2 4" id="KW-0238">DNA-binding</keyword>
<evidence type="ECO:0000256" key="3">
    <source>
        <dbReference type="ARBA" id="ARBA00023163"/>
    </source>
</evidence>
<evidence type="ECO:0000256" key="2">
    <source>
        <dbReference type="ARBA" id="ARBA00023125"/>
    </source>
</evidence>
<feature type="domain" description="HTH tetR-type" evidence="5">
    <location>
        <begin position="2"/>
        <end position="62"/>
    </location>
</feature>
<dbReference type="InterPro" id="IPR001647">
    <property type="entry name" value="HTH_TetR"/>
</dbReference>
<dbReference type="Proteomes" id="UP001501094">
    <property type="component" value="Unassembled WGS sequence"/>
</dbReference>
<feature type="DNA-binding region" description="H-T-H motif" evidence="4">
    <location>
        <begin position="25"/>
        <end position="44"/>
    </location>
</feature>
<dbReference type="InterPro" id="IPR025996">
    <property type="entry name" value="MT1864/Rv1816-like_C"/>
</dbReference>
<protein>
    <submittedName>
        <fullName evidence="6">TetR/AcrR family transcriptional regulator</fullName>
    </submittedName>
</protein>
<keyword evidence="3" id="KW-0804">Transcription</keyword>